<dbReference type="Proteomes" id="UP000663828">
    <property type="component" value="Unassembled WGS sequence"/>
</dbReference>
<keyword evidence="4" id="KW-1185">Reference proteome</keyword>
<keyword evidence="1" id="KW-0472">Membrane</keyword>
<organism evidence="3 4">
    <name type="scientific">Adineta ricciae</name>
    <name type="common">Rotifer</name>
    <dbReference type="NCBI Taxonomy" id="249248"/>
    <lineage>
        <taxon>Eukaryota</taxon>
        <taxon>Metazoa</taxon>
        <taxon>Spiralia</taxon>
        <taxon>Gnathifera</taxon>
        <taxon>Rotifera</taxon>
        <taxon>Eurotatoria</taxon>
        <taxon>Bdelloidea</taxon>
        <taxon>Adinetida</taxon>
        <taxon>Adinetidae</taxon>
        <taxon>Adineta</taxon>
    </lineage>
</organism>
<dbReference type="Pfam" id="PF04982">
    <property type="entry name" value="TM_HPP"/>
    <property type="match status" value="1"/>
</dbReference>
<evidence type="ECO:0000313" key="3">
    <source>
        <dbReference type="EMBL" id="CAF1046117.1"/>
    </source>
</evidence>
<comment type="caution">
    <text evidence="3">The sequence shown here is derived from an EMBL/GenBank/DDBJ whole genome shotgun (WGS) entry which is preliminary data.</text>
</comment>
<dbReference type="AlphaFoldDB" id="A0A814K3N1"/>
<sequence length="72" mass="7743">VAIAIVVMQFTETTHPPGGASALLAVTTQPVLPGAHFLFIIMPVLTGSLAMLIIALIVNNLAPKRTYPTFWW</sequence>
<dbReference type="PANTHER" id="PTHR33741">
    <property type="entry name" value="TRANSMEMBRANE PROTEIN DDB_G0269096-RELATED"/>
    <property type="match status" value="1"/>
</dbReference>
<feature type="non-terminal residue" evidence="3">
    <location>
        <position position="1"/>
    </location>
</feature>
<dbReference type="EMBL" id="CAJNOR010000960">
    <property type="protein sequence ID" value="CAF1046117.1"/>
    <property type="molecule type" value="Genomic_DNA"/>
</dbReference>
<gene>
    <name evidence="3" type="ORF">XAT740_LOCUS15527</name>
</gene>
<protein>
    <recommendedName>
        <fullName evidence="2">HPP transmembrane region domain-containing protein</fullName>
    </recommendedName>
</protein>
<keyword evidence="1" id="KW-1133">Transmembrane helix</keyword>
<dbReference type="InterPro" id="IPR058581">
    <property type="entry name" value="TM_HPP"/>
</dbReference>
<evidence type="ECO:0000313" key="4">
    <source>
        <dbReference type="Proteomes" id="UP000663828"/>
    </source>
</evidence>
<feature type="transmembrane region" description="Helical" evidence="1">
    <location>
        <begin position="37"/>
        <end position="58"/>
    </location>
</feature>
<name>A0A814K3N1_ADIRI</name>
<keyword evidence="1" id="KW-0812">Transmembrane</keyword>
<reference evidence="3" key="1">
    <citation type="submission" date="2021-02" db="EMBL/GenBank/DDBJ databases">
        <authorList>
            <person name="Nowell W R."/>
        </authorList>
    </citation>
    <scope>NUCLEOTIDE SEQUENCE</scope>
</reference>
<dbReference type="InterPro" id="IPR007065">
    <property type="entry name" value="HPP"/>
</dbReference>
<evidence type="ECO:0000259" key="2">
    <source>
        <dbReference type="Pfam" id="PF04982"/>
    </source>
</evidence>
<feature type="domain" description="HPP transmembrane region" evidence="2">
    <location>
        <begin position="1"/>
        <end position="68"/>
    </location>
</feature>
<dbReference type="PANTHER" id="PTHR33741:SF5">
    <property type="entry name" value="TRANSMEMBRANE PROTEIN DDB_G0269096-RELATED"/>
    <property type="match status" value="1"/>
</dbReference>
<proteinExistence type="predicted"/>
<accession>A0A814K3N1</accession>
<evidence type="ECO:0000256" key="1">
    <source>
        <dbReference type="SAM" id="Phobius"/>
    </source>
</evidence>